<protein>
    <submittedName>
        <fullName evidence="1">Uncharacterized protein</fullName>
    </submittedName>
</protein>
<sequence length="51" mass="5750">MSTTFILPMDLLRCQSLRFSHIRTTMSGLVLCVALLVRSDDSTPLHMIPCK</sequence>
<dbReference type="EMBL" id="LXQA010782533">
    <property type="protein sequence ID" value="MCI70763.1"/>
    <property type="molecule type" value="Genomic_DNA"/>
</dbReference>
<feature type="non-terminal residue" evidence="1">
    <location>
        <position position="51"/>
    </location>
</feature>
<comment type="caution">
    <text evidence="1">The sequence shown here is derived from an EMBL/GenBank/DDBJ whole genome shotgun (WGS) entry which is preliminary data.</text>
</comment>
<accession>A0A392UB70</accession>
<name>A0A392UB70_9FABA</name>
<evidence type="ECO:0000313" key="1">
    <source>
        <dbReference type="EMBL" id="MCI70763.1"/>
    </source>
</evidence>
<dbReference type="AlphaFoldDB" id="A0A392UB70"/>
<dbReference type="Proteomes" id="UP000265520">
    <property type="component" value="Unassembled WGS sequence"/>
</dbReference>
<reference evidence="1 2" key="1">
    <citation type="journal article" date="2018" name="Front. Plant Sci.">
        <title>Red Clover (Trifolium pratense) and Zigzag Clover (T. medium) - A Picture of Genomic Similarities and Differences.</title>
        <authorList>
            <person name="Dluhosova J."/>
            <person name="Istvanek J."/>
            <person name="Nedelnik J."/>
            <person name="Repkova J."/>
        </authorList>
    </citation>
    <scope>NUCLEOTIDE SEQUENCE [LARGE SCALE GENOMIC DNA]</scope>
    <source>
        <strain evidence="2">cv. 10/8</strain>
        <tissue evidence="1">Leaf</tissue>
    </source>
</reference>
<evidence type="ECO:0000313" key="2">
    <source>
        <dbReference type="Proteomes" id="UP000265520"/>
    </source>
</evidence>
<proteinExistence type="predicted"/>
<organism evidence="1 2">
    <name type="scientific">Trifolium medium</name>
    <dbReference type="NCBI Taxonomy" id="97028"/>
    <lineage>
        <taxon>Eukaryota</taxon>
        <taxon>Viridiplantae</taxon>
        <taxon>Streptophyta</taxon>
        <taxon>Embryophyta</taxon>
        <taxon>Tracheophyta</taxon>
        <taxon>Spermatophyta</taxon>
        <taxon>Magnoliopsida</taxon>
        <taxon>eudicotyledons</taxon>
        <taxon>Gunneridae</taxon>
        <taxon>Pentapetalae</taxon>
        <taxon>rosids</taxon>
        <taxon>fabids</taxon>
        <taxon>Fabales</taxon>
        <taxon>Fabaceae</taxon>
        <taxon>Papilionoideae</taxon>
        <taxon>50 kb inversion clade</taxon>
        <taxon>NPAAA clade</taxon>
        <taxon>Hologalegina</taxon>
        <taxon>IRL clade</taxon>
        <taxon>Trifolieae</taxon>
        <taxon>Trifolium</taxon>
    </lineage>
</organism>
<keyword evidence="2" id="KW-1185">Reference proteome</keyword>